<evidence type="ECO:0000256" key="1">
    <source>
        <dbReference type="ARBA" id="ARBA00004127"/>
    </source>
</evidence>
<dbReference type="GO" id="GO:0032259">
    <property type="term" value="P:methylation"/>
    <property type="evidence" value="ECO:0007669"/>
    <property type="project" value="UniProtKB-KW"/>
</dbReference>
<feature type="transmembrane region" description="Helical" evidence="5">
    <location>
        <begin position="58"/>
        <end position="79"/>
    </location>
</feature>
<evidence type="ECO:0000256" key="3">
    <source>
        <dbReference type="ARBA" id="ARBA00022989"/>
    </source>
</evidence>
<keyword evidence="6" id="KW-0808">Transferase</keyword>
<keyword evidence="7" id="KW-1185">Reference proteome</keyword>
<dbReference type="EMBL" id="VUOA01000005">
    <property type="protein sequence ID" value="KAA2244019.1"/>
    <property type="molecule type" value="Genomic_DNA"/>
</dbReference>
<feature type="transmembrane region" description="Helical" evidence="5">
    <location>
        <begin position="21"/>
        <end position="38"/>
    </location>
</feature>
<gene>
    <name evidence="6" type="ORF">F0L46_01865</name>
</gene>
<evidence type="ECO:0000313" key="6">
    <source>
        <dbReference type="EMBL" id="KAA2244019.1"/>
    </source>
</evidence>
<keyword evidence="2 5" id="KW-0812">Transmembrane</keyword>
<dbReference type="InterPro" id="IPR007318">
    <property type="entry name" value="Phopholipid_MeTrfase"/>
</dbReference>
<keyword evidence="4 5" id="KW-0472">Membrane</keyword>
<dbReference type="GO" id="GO:0012505">
    <property type="term" value="C:endomembrane system"/>
    <property type="evidence" value="ECO:0007669"/>
    <property type="project" value="UniProtKB-SubCell"/>
</dbReference>
<comment type="subcellular location">
    <subcellularLocation>
        <location evidence="1">Endomembrane system</location>
        <topology evidence="1">Multi-pass membrane protein</topology>
    </subcellularLocation>
</comment>
<reference evidence="6 7" key="1">
    <citation type="submission" date="2019-09" db="EMBL/GenBank/DDBJ databases">
        <title>Salinarimonas rosea gen. nov., sp. nov., a new member of the a-2 subgroup of the Proteobacteria.</title>
        <authorList>
            <person name="Liu J."/>
        </authorList>
    </citation>
    <scope>NUCLEOTIDE SEQUENCE [LARGE SCALE GENOMIC DNA]</scope>
    <source>
        <strain evidence="6 7">BN140002</strain>
    </source>
</reference>
<dbReference type="Proteomes" id="UP000323142">
    <property type="component" value="Unassembled WGS sequence"/>
</dbReference>
<dbReference type="Gene3D" id="1.20.120.1630">
    <property type="match status" value="1"/>
</dbReference>
<dbReference type="Pfam" id="PF04191">
    <property type="entry name" value="PEMT"/>
    <property type="match status" value="1"/>
</dbReference>
<keyword evidence="6" id="KW-0489">Methyltransferase</keyword>
<sequence>MPGRLRGRAALDVLTFTRAALACYFTFIAVFYTAKLMALRARTGRRHAERGRAGTAQWFGHTLFIVLRAGIWAICLARVAAPGIDGWFGPLLPITTAPVAGLGLAFLAASLGGVVYIHSFLGEAWRSGVGAGRPAALVTGGPYARVRHPLFVAVGTGQIGFVLAWPSLFSLACLGLGITSLIVQAQYEERHMEAWFGPAWRSYANRTPAFWPPSGPGQAGDGVPGA</sequence>
<protein>
    <submittedName>
        <fullName evidence="6">Isoprenylcysteine carboxylmethyltransferase family protein</fullName>
    </submittedName>
</protein>
<organism evidence="6 7">
    <name type="scientific">Salinarimonas soli</name>
    <dbReference type="NCBI Taxonomy" id="1638099"/>
    <lineage>
        <taxon>Bacteria</taxon>
        <taxon>Pseudomonadati</taxon>
        <taxon>Pseudomonadota</taxon>
        <taxon>Alphaproteobacteria</taxon>
        <taxon>Hyphomicrobiales</taxon>
        <taxon>Salinarimonadaceae</taxon>
        <taxon>Salinarimonas</taxon>
    </lineage>
</organism>
<accession>A0A5B2W1C7</accession>
<reference evidence="6 7" key="2">
    <citation type="submission" date="2019-09" db="EMBL/GenBank/DDBJ databases">
        <authorList>
            <person name="Jin C."/>
        </authorList>
    </citation>
    <scope>NUCLEOTIDE SEQUENCE [LARGE SCALE GENOMIC DNA]</scope>
    <source>
        <strain evidence="6 7">BN140002</strain>
    </source>
</reference>
<proteinExistence type="predicted"/>
<evidence type="ECO:0000256" key="5">
    <source>
        <dbReference type="SAM" id="Phobius"/>
    </source>
</evidence>
<feature type="transmembrane region" description="Helical" evidence="5">
    <location>
        <begin position="91"/>
        <end position="117"/>
    </location>
</feature>
<evidence type="ECO:0000313" key="7">
    <source>
        <dbReference type="Proteomes" id="UP000323142"/>
    </source>
</evidence>
<comment type="caution">
    <text evidence="6">The sequence shown here is derived from an EMBL/GenBank/DDBJ whole genome shotgun (WGS) entry which is preliminary data.</text>
</comment>
<name>A0A5B2W1C7_9HYPH</name>
<evidence type="ECO:0000256" key="2">
    <source>
        <dbReference type="ARBA" id="ARBA00022692"/>
    </source>
</evidence>
<feature type="transmembrane region" description="Helical" evidence="5">
    <location>
        <begin position="159"/>
        <end position="183"/>
    </location>
</feature>
<dbReference type="OrthoDB" id="7210610at2"/>
<keyword evidence="3 5" id="KW-1133">Transmembrane helix</keyword>
<dbReference type="GO" id="GO:0008168">
    <property type="term" value="F:methyltransferase activity"/>
    <property type="evidence" value="ECO:0007669"/>
    <property type="project" value="UniProtKB-KW"/>
</dbReference>
<dbReference type="AlphaFoldDB" id="A0A5B2W1C7"/>
<evidence type="ECO:0000256" key="4">
    <source>
        <dbReference type="ARBA" id="ARBA00023136"/>
    </source>
</evidence>